<organism evidence="7 8">
    <name type="scientific">Penicillium brevicompactum</name>
    <dbReference type="NCBI Taxonomy" id="5074"/>
    <lineage>
        <taxon>Eukaryota</taxon>
        <taxon>Fungi</taxon>
        <taxon>Dikarya</taxon>
        <taxon>Ascomycota</taxon>
        <taxon>Pezizomycotina</taxon>
        <taxon>Eurotiomycetes</taxon>
        <taxon>Eurotiomycetidae</taxon>
        <taxon>Eurotiales</taxon>
        <taxon>Aspergillaceae</taxon>
        <taxon>Penicillium</taxon>
    </lineage>
</organism>
<dbReference type="EMBL" id="JAPZBR010000002">
    <property type="protein sequence ID" value="KAJ5361675.1"/>
    <property type="molecule type" value="Genomic_DNA"/>
</dbReference>
<evidence type="ECO:0000313" key="8">
    <source>
        <dbReference type="Proteomes" id="UP001148299"/>
    </source>
</evidence>
<keyword evidence="5" id="KW-0804">Transcription</keyword>
<comment type="caution">
    <text evidence="7">The sequence shown here is derived from an EMBL/GenBank/DDBJ whole genome shotgun (WGS) entry which is preliminary data.</text>
</comment>
<gene>
    <name evidence="7" type="ORF">N7541_002519</name>
</gene>
<keyword evidence="1" id="KW-0479">Metal-binding</keyword>
<sequence>MTLFVPGHAFPQRSGRIGSTKSKTGCDTCKSVPTSGVVNSSTTTAANRTPDTGRQCAYSASGPQRALVSPIPQWHAGQRERRAFEFYFHRAGPALAGILDLTFWNGTVLQICRLEPAVWDAVISLSTLYQRPPINDETPFSLIYSPAAVRHAYHQEALVWYSRSLAALQRRINQGVVDLAISTITCILFIAIELLQGHKSAAVALYAQGAQLLASDTPSAPSGSGFQSLMAITNPIFRRLGAQFLISTDGELCDSWAADYADINKNFTTTNEARNALLGLVAEWKILNKDIKRDLGNLNKVHIPNSSAFMIQQRQLQLEARLRVWHMAFMSMISPRYTGIYPPAQCSDDSTCLLMMTYISILIETRTSLALNEMIYDEYEADFNQVLQYAPKALNATRSSDGRQPDFMFEIGVFLPLFITALKCRHPQLRRRALSFLLDAPPVQGLCMCAPVVNVIATIILIEEDLYHRDRIESLISVLAGPGKQSPAEKRIVTFNVSSYLNDEGIRENRLHLATYASDAEGRYGLSETSVLLPLLSEPAG</sequence>
<evidence type="ECO:0000313" key="7">
    <source>
        <dbReference type="EMBL" id="KAJ5361675.1"/>
    </source>
</evidence>
<reference evidence="7" key="2">
    <citation type="journal article" date="2023" name="IMA Fungus">
        <title>Comparative genomic study of the Penicillium genus elucidates a diverse pangenome and 15 lateral gene transfer events.</title>
        <authorList>
            <person name="Petersen C."/>
            <person name="Sorensen T."/>
            <person name="Nielsen M.R."/>
            <person name="Sondergaard T.E."/>
            <person name="Sorensen J.L."/>
            <person name="Fitzpatrick D.A."/>
            <person name="Frisvad J.C."/>
            <person name="Nielsen K.L."/>
        </authorList>
    </citation>
    <scope>NUCLEOTIDE SEQUENCE</scope>
    <source>
        <strain evidence="7">IBT 35675</strain>
    </source>
</reference>
<evidence type="ECO:0000256" key="4">
    <source>
        <dbReference type="ARBA" id="ARBA00023125"/>
    </source>
</evidence>
<proteinExistence type="predicted"/>
<evidence type="ECO:0000256" key="3">
    <source>
        <dbReference type="ARBA" id="ARBA00023015"/>
    </source>
</evidence>
<accession>A0A9W9V080</accession>
<reference evidence="7" key="1">
    <citation type="submission" date="2022-12" db="EMBL/GenBank/DDBJ databases">
        <authorList>
            <person name="Petersen C."/>
        </authorList>
    </citation>
    <scope>NUCLEOTIDE SEQUENCE</scope>
    <source>
        <strain evidence="7">IBT 35675</strain>
    </source>
</reference>
<keyword evidence="8" id="KW-1185">Reference proteome</keyword>
<evidence type="ECO:0000256" key="2">
    <source>
        <dbReference type="ARBA" id="ARBA00022833"/>
    </source>
</evidence>
<dbReference type="Proteomes" id="UP001148299">
    <property type="component" value="Unassembled WGS sequence"/>
</dbReference>
<evidence type="ECO:0000256" key="5">
    <source>
        <dbReference type="ARBA" id="ARBA00023163"/>
    </source>
</evidence>
<keyword evidence="4" id="KW-0238">DNA-binding</keyword>
<keyword evidence="2" id="KW-0862">Zinc</keyword>
<dbReference type="GO" id="GO:0046872">
    <property type="term" value="F:metal ion binding"/>
    <property type="evidence" value="ECO:0007669"/>
    <property type="project" value="UniProtKB-KW"/>
</dbReference>
<dbReference type="AlphaFoldDB" id="A0A9W9V080"/>
<dbReference type="InterPro" id="IPR052360">
    <property type="entry name" value="Transcr_Regulatory_Proteins"/>
</dbReference>
<name>A0A9W9V080_PENBR</name>
<dbReference type="PANTHER" id="PTHR36206">
    <property type="entry name" value="ASPERCRYPTIN BIOSYNTHESIS CLUSTER-SPECIFIC TRANSCRIPTION REGULATOR ATNN-RELATED"/>
    <property type="match status" value="1"/>
</dbReference>
<keyword evidence="6" id="KW-0539">Nucleus</keyword>
<keyword evidence="3" id="KW-0805">Transcription regulation</keyword>
<evidence type="ECO:0000256" key="6">
    <source>
        <dbReference type="ARBA" id="ARBA00023242"/>
    </source>
</evidence>
<evidence type="ECO:0000256" key="1">
    <source>
        <dbReference type="ARBA" id="ARBA00022723"/>
    </source>
</evidence>
<dbReference type="GO" id="GO:0003677">
    <property type="term" value="F:DNA binding"/>
    <property type="evidence" value="ECO:0007669"/>
    <property type="project" value="UniProtKB-KW"/>
</dbReference>
<dbReference type="PANTHER" id="PTHR36206:SF14">
    <property type="entry name" value="ZN(2)-C6 FUNGAL-TYPE DOMAIN-CONTAINING PROTEIN-RELATED"/>
    <property type="match status" value="1"/>
</dbReference>
<protein>
    <submittedName>
        <fullName evidence="7">Transcriptional regulator family: Fungal Specific TF</fullName>
    </submittedName>
</protein>